<feature type="transmembrane region" description="Helical" evidence="7">
    <location>
        <begin position="138"/>
        <end position="160"/>
    </location>
</feature>
<keyword evidence="5 7" id="KW-1133">Transmembrane helix</keyword>
<keyword evidence="6 7" id="KW-0472">Membrane</keyword>
<dbReference type="EMBL" id="CYYV01000014">
    <property type="protein sequence ID" value="CUO76280.1"/>
    <property type="molecule type" value="Genomic_DNA"/>
</dbReference>
<feature type="transmembrane region" description="Helical" evidence="7">
    <location>
        <begin position="280"/>
        <end position="301"/>
    </location>
</feature>
<evidence type="ECO:0000256" key="7">
    <source>
        <dbReference type="SAM" id="Phobius"/>
    </source>
</evidence>
<evidence type="ECO:0000256" key="3">
    <source>
        <dbReference type="ARBA" id="ARBA00022475"/>
    </source>
</evidence>
<keyword evidence="4 7" id="KW-0812">Transmembrane</keyword>
<feature type="transmembrane region" description="Helical" evidence="7">
    <location>
        <begin position="42"/>
        <end position="60"/>
    </location>
</feature>
<dbReference type="RefSeq" id="WP_055228410.1">
    <property type="nucleotide sequence ID" value="NZ_CYYV01000014.1"/>
</dbReference>
<feature type="transmembrane region" description="Helical" evidence="7">
    <location>
        <begin position="222"/>
        <end position="242"/>
    </location>
</feature>
<dbReference type="PANTHER" id="PTHR42920">
    <property type="entry name" value="OS03G0707200 PROTEIN-RELATED"/>
    <property type="match status" value="1"/>
</dbReference>
<proteinExistence type="inferred from homology"/>
<keyword evidence="3" id="KW-1003">Cell membrane</keyword>
<sequence length="308" mass="32862">MNTVSHKYRQSALLLLTAAIWGSAFVAQQTGMDYVGPFTFNAARNLLGGLTLLPLIVFFSSCKKRTLPPDASSENGAQSKTLWAGGILCGIALFAASALQQIGIQYTTVGKAGFITALYIVLVPVCGLFLRKRVQPKVWLAVLIAVAGLYLLCMTDGSFSLQKGDLLVLACALGFTIHILVIDHFSPLVDGIKMSCIQFFTCSILSAVCMALFETVNVSNLLHAWIPILYAGILSSGVGYTLQIIGQKGLNPTMASLLMSLESVFSVLAGWIFLHQALSGRELSGCILMFAAIVLVQLPGFSKTSAVS</sequence>
<reference evidence="9 10" key="1">
    <citation type="submission" date="2015-09" db="EMBL/GenBank/DDBJ databases">
        <authorList>
            <consortium name="Pathogen Informatics"/>
        </authorList>
    </citation>
    <scope>NUCLEOTIDE SEQUENCE [LARGE SCALE GENOMIC DNA]</scope>
    <source>
        <strain evidence="9 10">2789STDY5608849</strain>
    </source>
</reference>
<name>A0A174HT91_9FIRM</name>
<comment type="similarity">
    <text evidence="2">Belongs to the EamA transporter family.</text>
</comment>
<dbReference type="Proteomes" id="UP000095706">
    <property type="component" value="Unassembled WGS sequence"/>
</dbReference>
<evidence type="ECO:0000259" key="8">
    <source>
        <dbReference type="Pfam" id="PF00892"/>
    </source>
</evidence>
<dbReference type="InterPro" id="IPR051258">
    <property type="entry name" value="Diverse_Substrate_Transporter"/>
</dbReference>
<organism evidence="9 10">
    <name type="scientific">Fusicatenibacter saccharivorans</name>
    <dbReference type="NCBI Taxonomy" id="1150298"/>
    <lineage>
        <taxon>Bacteria</taxon>
        <taxon>Bacillati</taxon>
        <taxon>Bacillota</taxon>
        <taxon>Clostridia</taxon>
        <taxon>Lachnospirales</taxon>
        <taxon>Lachnospiraceae</taxon>
        <taxon>Fusicatenibacter</taxon>
    </lineage>
</organism>
<evidence type="ECO:0000256" key="6">
    <source>
        <dbReference type="ARBA" id="ARBA00023136"/>
    </source>
</evidence>
<dbReference type="SUPFAM" id="SSF103481">
    <property type="entry name" value="Multidrug resistance efflux transporter EmrE"/>
    <property type="match status" value="2"/>
</dbReference>
<feature type="domain" description="EamA" evidence="8">
    <location>
        <begin position="13"/>
        <end position="152"/>
    </location>
</feature>
<dbReference type="GO" id="GO:0005886">
    <property type="term" value="C:plasma membrane"/>
    <property type="evidence" value="ECO:0007669"/>
    <property type="project" value="UniProtKB-SubCell"/>
</dbReference>
<feature type="transmembrane region" description="Helical" evidence="7">
    <location>
        <begin position="166"/>
        <end position="185"/>
    </location>
</feature>
<feature type="transmembrane region" description="Helical" evidence="7">
    <location>
        <begin position="112"/>
        <end position="131"/>
    </location>
</feature>
<dbReference type="InterPro" id="IPR037185">
    <property type="entry name" value="EmrE-like"/>
</dbReference>
<dbReference type="AlphaFoldDB" id="A0A174HT91"/>
<accession>A0A174HT91</accession>
<evidence type="ECO:0000313" key="9">
    <source>
        <dbReference type="EMBL" id="CUO76280.1"/>
    </source>
</evidence>
<feature type="domain" description="EamA" evidence="8">
    <location>
        <begin position="163"/>
        <end position="296"/>
    </location>
</feature>
<protein>
    <submittedName>
        <fullName evidence="9">Uncharacterized inner membrane transporter yiJE</fullName>
    </submittedName>
</protein>
<feature type="transmembrane region" description="Helical" evidence="7">
    <location>
        <begin position="81"/>
        <end position="100"/>
    </location>
</feature>
<evidence type="ECO:0000256" key="2">
    <source>
        <dbReference type="ARBA" id="ARBA00007362"/>
    </source>
</evidence>
<dbReference type="PANTHER" id="PTHR42920:SF5">
    <property type="entry name" value="EAMA DOMAIN-CONTAINING PROTEIN"/>
    <property type="match status" value="1"/>
</dbReference>
<dbReference type="Pfam" id="PF00892">
    <property type="entry name" value="EamA"/>
    <property type="match status" value="2"/>
</dbReference>
<feature type="transmembrane region" description="Helical" evidence="7">
    <location>
        <begin position="197"/>
        <end position="216"/>
    </location>
</feature>
<evidence type="ECO:0000313" key="10">
    <source>
        <dbReference type="Proteomes" id="UP000095706"/>
    </source>
</evidence>
<comment type="subcellular location">
    <subcellularLocation>
        <location evidence="1">Cell membrane</location>
        <topology evidence="1">Multi-pass membrane protein</topology>
    </subcellularLocation>
</comment>
<evidence type="ECO:0000256" key="1">
    <source>
        <dbReference type="ARBA" id="ARBA00004651"/>
    </source>
</evidence>
<evidence type="ECO:0000256" key="5">
    <source>
        <dbReference type="ARBA" id="ARBA00022989"/>
    </source>
</evidence>
<dbReference type="Gene3D" id="1.10.3730.20">
    <property type="match status" value="1"/>
</dbReference>
<gene>
    <name evidence="9" type="primary">yijE</name>
    <name evidence="9" type="ORF">ERS852406_02780</name>
</gene>
<dbReference type="InterPro" id="IPR000620">
    <property type="entry name" value="EamA_dom"/>
</dbReference>
<feature type="transmembrane region" description="Helical" evidence="7">
    <location>
        <begin position="254"/>
        <end position="274"/>
    </location>
</feature>
<evidence type="ECO:0000256" key="4">
    <source>
        <dbReference type="ARBA" id="ARBA00022692"/>
    </source>
</evidence>